<evidence type="ECO:0000313" key="2">
    <source>
        <dbReference type="EMBL" id="ROW08963.1"/>
    </source>
</evidence>
<evidence type="ECO:0000259" key="1">
    <source>
        <dbReference type="Pfam" id="PF17111"/>
    </source>
</evidence>
<dbReference type="Proteomes" id="UP000283895">
    <property type="component" value="Unassembled WGS sequence"/>
</dbReference>
<protein>
    <recommendedName>
        <fullName evidence="1">Azaphilone pigments biosynthesis cluster protein L N-terminal domain-containing protein</fullName>
    </recommendedName>
</protein>
<sequence>MAEAISLAASVIAIAEMTWYSCKTLNDTIKRFRNAPEKLRNLLGDLGTLIQLLQSLRGHLEPSMSAGHPSAHEALKPAMQGCQQLCDEFTKRLAELTSHSNEEYIGRRDRLRFHFNDTEIMLLKERLVQYKLTFDIALNVASLRTTSQNKQTTEHMETKFVASLGSLTGKIESLQTDMQPLSTPRTCTCSQDKPDGKVRIAVTAFEQYANVLKQCLKVHTPVLEVTGKPRGTTFKWIRELDDAKRFAGNIGDVGSGGPAVYVEQTEAKVSSRQYFG</sequence>
<reference evidence="2 3" key="1">
    <citation type="submission" date="2015-09" db="EMBL/GenBank/DDBJ databases">
        <title>Host preference determinants of Valsa canker pathogens revealed by comparative genomics.</title>
        <authorList>
            <person name="Yin Z."/>
            <person name="Huang L."/>
        </authorList>
    </citation>
    <scope>NUCLEOTIDE SEQUENCE [LARGE SCALE GENOMIC DNA]</scope>
    <source>
        <strain evidence="2 3">03-1</strain>
    </source>
</reference>
<dbReference type="InterPro" id="IPR031348">
    <property type="entry name" value="PigL_N"/>
</dbReference>
<accession>A0A423WZQ7</accession>
<proteinExistence type="predicted"/>
<organism evidence="2 3">
    <name type="scientific">Cytospora schulzeri</name>
    <dbReference type="NCBI Taxonomy" id="448051"/>
    <lineage>
        <taxon>Eukaryota</taxon>
        <taxon>Fungi</taxon>
        <taxon>Dikarya</taxon>
        <taxon>Ascomycota</taxon>
        <taxon>Pezizomycotina</taxon>
        <taxon>Sordariomycetes</taxon>
        <taxon>Sordariomycetidae</taxon>
        <taxon>Diaporthales</taxon>
        <taxon>Cytosporaceae</taxon>
        <taxon>Cytospora</taxon>
    </lineage>
</organism>
<dbReference type="OrthoDB" id="432483at2759"/>
<dbReference type="Pfam" id="PF17111">
    <property type="entry name" value="PigL_N"/>
    <property type="match status" value="1"/>
</dbReference>
<keyword evidence="3" id="KW-1185">Reference proteome</keyword>
<dbReference type="AlphaFoldDB" id="A0A423WZQ7"/>
<dbReference type="EMBL" id="LKEA01000005">
    <property type="protein sequence ID" value="ROW08963.1"/>
    <property type="molecule type" value="Genomic_DNA"/>
</dbReference>
<dbReference type="STRING" id="356882.A0A423WZQ7"/>
<gene>
    <name evidence="2" type="ORF">VMCG_02966</name>
</gene>
<evidence type="ECO:0000313" key="3">
    <source>
        <dbReference type="Proteomes" id="UP000283895"/>
    </source>
</evidence>
<comment type="caution">
    <text evidence="2">The sequence shown here is derived from an EMBL/GenBank/DDBJ whole genome shotgun (WGS) entry which is preliminary data.</text>
</comment>
<feature type="domain" description="Azaphilone pigments biosynthesis cluster protein L N-terminal" evidence="1">
    <location>
        <begin position="2"/>
        <end position="217"/>
    </location>
</feature>
<name>A0A423WZQ7_9PEZI</name>